<name>A0ABR9V3Z6_9CHRO</name>
<dbReference type="Pfam" id="PF24390">
    <property type="entry name" value="PRTase-CE"/>
    <property type="match status" value="1"/>
</dbReference>
<sequence>MSTENSEQNYSSIKYENTINHQNIVSQIKNHQRKLNDIVLPYTRKISSILPPERKIDSEKIFDDIDALYDRFSSWEGTISKKLIQDWLNQFETTLDKNIAYLLLNKFQFFSKNDTESATLTLYEKLINTLKEKDNLRILFDQDAKANVKTEAEMEKWLRHRVIRYTRFPSPPKTSVESQDRLWGLYERIVLTETSCPDGRKFDSLESHFKKANLETDVFVFMDYTNGSGNQLKKCIGEINKLLDQYQKYKQSFFVFLYIVQSELFSFDNINAPINSKTIFYEKMFYYKDAKIMQLLEHHEITETEYDTFIKKYCSRSSGKAETGYHQSGSLTCHYYSCPNNTLPFFHEDKNNWIPLFPNSQTPSATRYKTK</sequence>
<accession>A0ABR9V3Z6</accession>
<evidence type="ECO:0000313" key="3">
    <source>
        <dbReference type="Proteomes" id="UP000654604"/>
    </source>
</evidence>
<evidence type="ECO:0000313" key="2">
    <source>
        <dbReference type="EMBL" id="MBE9222603.1"/>
    </source>
</evidence>
<organism evidence="2 3">
    <name type="scientific">Cyanobacterium stanieri LEGE 03274</name>
    <dbReference type="NCBI Taxonomy" id="1828756"/>
    <lineage>
        <taxon>Bacteria</taxon>
        <taxon>Bacillati</taxon>
        <taxon>Cyanobacteriota</taxon>
        <taxon>Cyanophyceae</taxon>
        <taxon>Oscillatoriophycideae</taxon>
        <taxon>Chroococcales</taxon>
        <taxon>Geminocystaceae</taxon>
        <taxon>Cyanobacterium</taxon>
    </lineage>
</organism>
<feature type="domain" description="PRTase-CE" evidence="1">
    <location>
        <begin position="84"/>
        <end position="358"/>
    </location>
</feature>
<protein>
    <recommendedName>
        <fullName evidence="1">PRTase-CE domain-containing protein</fullName>
    </recommendedName>
</protein>
<keyword evidence="3" id="KW-1185">Reference proteome</keyword>
<comment type="caution">
    <text evidence="2">The sequence shown here is derived from an EMBL/GenBank/DDBJ whole genome shotgun (WGS) entry which is preliminary data.</text>
</comment>
<dbReference type="InterPro" id="IPR056920">
    <property type="entry name" value="PRTase-CE"/>
</dbReference>
<dbReference type="Proteomes" id="UP000654604">
    <property type="component" value="Unassembled WGS sequence"/>
</dbReference>
<evidence type="ECO:0000259" key="1">
    <source>
        <dbReference type="Pfam" id="PF24390"/>
    </source>
</evidence>
<proteinExistence type="predicted"/>
<reference evidence="2 3" key="1">
    <citation type="submission" date="2020-10" db="EMBL/GenBank/DDBJ databases">
        <authorList>
            <person name="Castelo-Branco R."/>
            <person name="Eusebio N."/>
            <person name="Adriana R."/>
            <person name="Vieira A."/>
            <person name="Brugerolle De Fraissinette N."/>
            <person name="Rezende De Castro R."/>
            <person name="Schneider M.P."/>
            <person name="Vasconcelos V."/>
            <person name="Leao P.N."/>
        </authorList>
    </citation>
    <scope>NUCLEOTIDE SEQUENCE [LARGE SCALE GENOMIC DNA]</scope>
    <source>
        <strain evidence="2 3">LEGE 03274</strain>
    </source>
</reference>
<dbReference type="RefSeq" id="WP_193800757.1">
    <property type="nucleotide sequence ID" value="NZ_JADEWC010000014.1"/>
</dbReference>
<dbReference type="EMBL" id="JADEWC010000014">
    <property type="protein sequence ID" value="MBE9222603.1"/>
    <property type="molecule type" value="Genomic_DNA"/>
</dbReference>
<gene>
    <name evidence="2" type="ORF">IQ215_07820</name>
</gene>